<feature type="transmembrane region" description="Helical" evidence="7">
    <location>
        <begin position="490"/>
        <end position="510"/>
    </location>
</feature>
<dbReference type="GO" id="GO:0012505">
    <property type="term" value="C:endomembrane system"/>
    <property type="evidence" value="ECO:0007669"/>
    <property type="project" value="UniProtKB-SubCell"/>
</dbReference>
<keyword evidence="9" id="KW-1185">Reference proteome</keyword>
<evidence type="ECO:0000313" key="8">
    <source>
        <dbReference type="EMBL" id="ACA82962.1"/>
    </source>
</evidence>
<keyword evidence="5 7" id="KW-1133">Transmembrane helix</keyword>
<feature type="transmembrane region" description="Helical" evidence="7">
    <location>
        <begin position="309"/>
        <end position="332"/>
    </location>
</feature>
<dbReference type="GO" id="GO:0005345">
    <property type="term" value="F:purine nucleobase transmembrane transporter activity"/>
    <property type="evidence" value="ECO:0007669"/>
    <property type="project" value="TreeGrafter"/>
</dbReference>
<evidence type="ECO:0000256" key="6">
    <source>
        <dbReference type="ARBA" id="ARBA00023136"/>
    </source>
</evidence>
<dbReference type="Pfam" id="PF00860">
    <property type="entry name" value="Xan_ur_permease"/>
    <property type="match status" value="1"/>
</dbReference>
<gene>
    <name evidence="8" type="ordered locus">LCK_01135</name>
</gene>
<dbReference type="PANTHER" id="PTHR43337:SF1">
    <property type="entry name" value="XANTHINE_URACIL PERMEASE C887.17-RELATED"/>
    <property type="match status" value="1"/>
</dbReference>
<sequence length="511" mass="54070">MLDYQKYEFGSPIMIFGGRTFVSMGELSIMSKFFKLTENKTTLRREIVAGITTFVSMAYIFFLNPQILCQAGIPAQAVFLAAILVAVFGTLFMGIFANVPFALAPGIGMQAYFTYTIVFGFGFSWQQALAVVFLVGVVDIIITLTHGRRAIVKGIPTELKAAIGGGIGLFVTYIGLKNAGFINYLVDAANIKTLNDKPFTGKASGAIHTLLANGGVTPELTKFNQPAVLLALIGFILLLVLVIRRIPGAFLITLVVTTVIGIPMGVTNTHIAPGTSIGSAFSSLGTVFGQALGSKGIGSLFSDWHHASLAIVTIFAMGLTGLFDAIGTLIGIGNQTGIFSKSDTKAFEEDKGFNSKMDRALVVDTFTTAFAGIAGTSNTTTFIESAAGVAAGARTGLANVVTAAGFALMIIFAPFVGVVPSAATAPLLILVGIMMMGEFKKISWENLEVAVPAFFTSVFMAFSYSISYGIAAGFLFFIIVKLALGKFKDISPVLLIVSAFFLINFIVLAFM</sequence>
<dbReference type="AlphaFoldDB" id="B1MZL0"/>
<dbReference type="GO" id="GO:0005886">
    <property type="term" value="C:plasma membrane"/>
    <property type="evidence" value="ECO:0007669"/>
    <property type="project" value="TreeGrafter"/>
</dbReference>
<dbReference type="InterPro" id="IPR045018">
    <property type="entry name" value="Azg-like"/>
</dbReference>
<feature type="transmembrane region" description="Helical" evidence="7">
    <location>
        <begin position="249"/>
        <end position="266"/>
    </location>
</feature>
<evidence type="ECO:0000256" key="3">
    <source>
        <dbReference type="ARBA" id="ARBA00022448"/>
    </source>
</evidence>
<dbReference type="Proteomes" id="UP000002166">
    <property type="component" value="Chromosome"/>
</dbReference>
<dbReference type="EMBL" id="DQ489736">
    <property type="protein sequence ID" value="ACA82962.1"/>
    <property type="molecule type" value="Genomic_DNA"/>
</dbReference>
<evidence type="ECO:0000313" key="9">
    <source>
        <dbReference type="Proteomes" id="UP000002166"/>
    </source>
</evidence>
<dbReference type="STRING" id="349519.LCK_01135"/>
<feature type="transmembrane region" description="Helical" evidence="7">
    <location>
        <begin position="12"/>
        <end position="34"/>
    </location>
</feature>
<dbReference type="KEGG" id="lci:LCK_01135"/>
<dbReference type="HOGENOM" id="CLU_024508_0_1_9"/>
<keyword evidence="6 7" id="KW-0472">Membrane</keyword>
<keyword evidence="4 7" id="KW-0812">Transmembrane</keyword>
<organism evidence="8 9">
    <name type="scientific">Leuconostoc citreum (strain KM20)</name>
    <dbReference type="NCBI Taxonomy" id="349519"/>
    <lineage>
        <taxon>Bacteria</taxon>
        <taxon>Bacillati</taxon>
        <taxon>Bacillota</taxon>
        <taxon>Bacilli</taxon>
        <taxon>Lactobacillales</taxon>
        <taxon>Lactobacillaceae</taxon>
        <taxon>Leuconostoc</taxon>
    </lineage>
</organism>
<evidence type="ECO:0000256" key="5">
    <source>
        <dbReference type="ARBA" id="ARBA00022989"/>
    </source>
</evidence>
<keyword evidence="3" id="KW-0813">Transport</keyword>
<feature type="transmembrane region" description="Helical" evidence="7">
    <location>
        <begin position="159"/>
        <end position="176"/>
    </location>
</feature>
<comment type="subcellular location">
    <subcellularLocation>
        <location evidence="1">Endomembrane system</location>
        <topology evidence="1">Multi-pass membrane protein</topology>
    </subcellularLocation>
</comment>
<comment type="similarity">
    <text evidence="2">Belongs to the nucleobase:cation symporter-2 (NCS2) (TC 2.A.40) family. Azg-like subfamily.</text>
</comment>
<proteinExistence type="inferred from homology"/>
<dbReference type="PANTHER" id="PTHR43337">
    <property type="entry name" value="XANTHINE/URACIL PERMEASE C887.17-RELATED"/>
    <property type="match status" value="1"/>
</dbReference>
<dbReference type="eggNOG" id="COG2252">
    <property type="taxonomic scope" value="Bacteria"/>
</dbReference>
<evidence type="ECO:0000256" key="1">
    <source>
        <dbReference type="ARBA" id="ARBA00004127"/>
    </source>
</evidence>
<feature type="transmembrane region" description="Helical" evidence="7">
    <location>
        <begin position="397"/>
        <end position="416"/>
    </location>
</feature>
<feature type="transmembrane region" description="Helical" evidence="7">
    <location>
        <begin position="46"/>
        <end position="63"/>
    </location>
</feature>
<reference evidence="8 9" key="1">
    <citation type="journal article" date="2008" name="J. Bacteriol.">
        <title>Complete genome sequence of Leuconostoc citreum KM20.</title>
        <authorList>
            <person name="Kim J.F."/>
            <person name="Jeong H."/>
            <person name="Lee J.-S."/>
            <person name="Choi S.-H."/>
            <person name="Ha M."/>
            <person name="Hur C.-G."/>
            <person name="Kim J.-S."/>
            <person name="Lee S."/>
            <person name="Park H.-S."/>
            <person name="Park Y.-H."/>
            <person name="Oh T.K."/>
        </authorList>
    </citation>
    <scope>NUCLEOTIDE SEQUENCE [LARGE SCALE GENOMIC DNA]</scope>
    <source>
        <strain evidence="8 9">KM20</strain>
    </source>
</reference>
<evidence type="ECO:0000256" key="4">
    <source>
        <dbReference type="ARBA" id="ARBA00022692"/>
    </source>
</evidence>
<feature type="transmembrane region" description="Helical" evidence="7">
    <location>
        <begin position="103"/>
        <end position="122"/>
    </location>
</feature>
<evidence type="ECO:0000256" key="7">
    <source>
        <dbReference type="SAM" id="Phobius"/>
    </source>
</evidence>
<name>B1MZL0_LEUCK</name>
<dbReference type="InterPro" id="IPR006043">
    <property type="entry name" value="NCS2"/>
</dbReference>
<feature type="transmembrane region" description="Helical" evidence="7">
    <location>
        <begin position="223"/>
        <end position="242"/>
    </location>
</feature>
<feature type="transmembrane region" description="Helical" evidence="7">
    <location>
        <begin position="451"/>
        <end position="484"/>
    </location>
</feature>
<feature type="transmembrane region" description="Helical" evidence="7">
    <location>
        <begin position="75"/>
        <end position="96"/>
    </location>
</feature>
<protein>
    <submittedName>
        <fullName evidence="8">Permease</fullName>
    </submittedName>
</protein>
<evidence type="ECO:0000256" key="2">
    <source>
        <dbReference type="ARBA" id="ARBA00005697"/>
    </source>
</evidence>
<feature type="transmembrane region" description="Helical" evidence="7">
    <location>
        <begin position="128"/>
        <end position="147"/>
    </location>
</feature>
<accession>B1MZL0</accession>